<dbReference type="Pfam" id="PF13349">
    <property type="entry name" value="DUF4097"/>
    <property type="match status" value="1"/>
</dbReference>
<keyword evidence="1" id="KW-0472">Membrane</keyword>
<dbReference type="STRING" id="1157490.EL26_03205"/>
<keyword evidence="4" id="KW-1185">Reference proteome</keyword>
<dbReference type="AlphaFoldDB" id="A0A074LV67"/>
<comment type="caution">
    <text evidence="3">The sequence shown here is derived from an EMBL/GenBank/DDBJ whole genome shotgun (WGS) entry which is preliminary data.</text>
</comment>
<dbReference type="PANTHER" id="PTHR34094:SF1">
    <property type="entry name" value="PROTEIN FAM185A"/>
    <property type="match status" value="1"/>
</dbReference>
<evidence type="ECO:0000313" key="3">
    <source>
        <dbReference type="EMBL" id="KEO84540.1"/>
    </source>
</evidence>
<accession>A0A074LV67</accession>
<feature type="transmembrane region" description="Helical" evidence="1">
    <location>
        <begin position="30"/>
        <end position="46"/>
    </location>
</feature>
<protein>
    <recommendedName>
        <fullName evidence="2">DUF4097 domain-containing protein</fullName>
    </recommendedName>
</protein>
<evidence type="ECO:0000259" key="2">
    <source>
        <dbReference type="Pfam" id="PF13349"/>
    </source>
</evidence>
<dbReference type="PANTHER" id="PTHR34094">
    <property type="match status" value="1"/>
</dbReference>
<dbReference type="EMBL" id="JMIR01000003">
    <property type="protein sequence ID" value="KEO84540.1"/>
    <property type="molecule type" value="Genomic_DNA"/>
</dbReference>
<dbReference type="eggNOG" id="COG3595">
    <property type="taxonomic scope" value="Bacteria"/>
</dbReference>
<organism evidence="3 4">
    <name type="scientific">Tumebacillus flagellatus</name>
    <dbReference type="NCBI Taxonomy" id="1157490"/>
    <lineage>
        <taxon>Bacteria</taxon>
        <taxon>Bacillati</taxon>
        <taxon>Bacillota</taxon>
        <taxon>Bacilli</taxon>
        <taxon>Bacillales</taxon>
        <taxon>Alicyclobacillaceae</taxon>
        <taxon>Tumebacillus</taxon>
    </lineage>
</organism>
<sequence>MTSACTLLALGLLLFLDLFSTDRHWFLGSLNYWPFVAGGLLAELVYSVYKIRRKRLPERLKLDGRSLGLLFLVTVFSVNFYLGATKEAVGAQEEPTPAPTPTSLFSVTQKDIELPKFAATLRQDTRVVAIQNPLGKVEVVGTQERVMRISGTAHVTGTDDAMLQTQALSLAPVVDFGETMTVAVRADKPAGDETKDTRRVDLRVEVPLGTELSIRTQRGDITVGNYNGNANLATKNGTVSVDRLTGALTAVSQNGKVSAASVTGNVNVTAQGGGAAVNDVLGDLVVNSDGGDVQVQNVSGKLDFTANYGKMTITSVDGDVVLHSRNGLLTVTDLEAAVTATVTDGEFRFAAGLVTGPWMITTTNTKVSLNLPKDSSLKFLGETNKGVIKGPTKQSPGSATKSGALITEQMGAGTYPLTVRSDNGSIFVEVTN</sequence>
<feature type="transmembrane region" description="Helical" evidence="1">
    <location>
        <begin position="67"/>
        <end position="84"/>
    </location>
</feature>
<dbReference type="InterPro" id="IPR025164">
    <property type="entry name" value="Toastrack_DUF4097"/>
</dbReference>
<dbReference type="Proteomes" id="UP000027931">
    <property type="component" value="Unassembled WGS sequence"/>
</dbReference>
<reference evidence="3 4" key="1">
    <citation type="journal article" date="2013" name="Int. J. Syst. Evol. Microbiol.">
        <title>Tumebacillus flagellatus sp. nov., an alpha-amylase/pullulanase-producing bacterium isolated from cassava wastewater.</title>
        <authorList>
            <person name="Wang Q."/>
            <person name="Xie N."/>
            <person name="Qin Y."/>
            <person name="Shen N."/>
            <person name="Zhu J."/>
            <person name="Mi H."/>
            <person name="Huang R."/>
        </authorList>
    </citation>
    <scope>NUCLEOTIDE SEQUENCE [LARGE SCALE GENOMIC DNA]</scope>
    <source>
        <strain evidence="3 4">GST4</strain>
    </source>
</reference>
<evidence type="ECO:0000313" key="4">
    <source>
        <dbReference type="Proteomes" id="UP000027931"/>
    </source>
</evidence>
<proteinExistence type="predicted"/>
<evidence type="ECO:0000256" key="1">
    <source>
        <dbReference type="SAM" id="Phobius"/>
    </source>
</evidence>
<keyword evidence="1" id="KW-0812">Transmembrane</keyword>
<gene>
    <name evidence="3" type="ORF">EL26_03205</name>
</gene>
<name>A0A074LV67_9BACL</name>
<feature type="domain" description="DUF4097" evidence="2">
    <location>
        <begin position="258"/>
        <end position="428"/>
    </location>
</feature>
<keyword evidence="1" id="KW-1133">Transmembrane helix</keyword>